<feature type="compositionally biased region" description="Low complexity" evidence="6">
    <location>
        <begin position="700"/>
        <end position="716"/>
    </location>
</feature>
<evidence type="ECO:0000259" key="7">
    <source>
        <dbReference type="PROSITE" id="PS50600"/>
    </source>
</evidence>
<dbReference type="OrthoDB" id="442460at2759"/>
<keyword evidence="2" id="KW-0597">Phosphoprotein</keyword>
<dbReference type="GeneID" id="30037283"/>
<feature type="compositionally biased region" description="Acidic residues" evidence="6">
    <location>
        <begin position="916"/>
        <end position="928"/>
    </location>
</feature>
<evidence type="ECO:0000256" key="5">
    <source>
        <dbReference type="ARBA" id="ARBA00022801"/>
    </source>
</evidence>
<evidence type="ECO:0000313" key="8">
    <source>
        <dbReference type="EMBL" id="ANB14122.1"/>
    </source>
</evidence>
<feature type="compositionally biased region" description="Polar residues" evidence="6">
    <location>
        <begin position="1054"/>
        <end position="1064"/>
    </location>
</feature>
<feature type="compositionally biased region" description="Basic and acidic residues" evidence="6">
    <location>
        <begin position="90"/>
        <end position="123"/>
    </location>
</feature>
<feature type="domain" description="Ubiquitin-like protease family profile" evidence="7">
    <location>
        <begin position="570"/>
        <end position="837"/>
    </location>
</feature>
<name>A0A167EIF3_9ASCO</name>
<feature type="region of interest" description="Disordered" evidence="6">
    <location>
        <begin position="1"/>
        <end position="123"/>
    </location>
</feature>
<dbReference type="KEGG" id="slb:AWJ20_5080"/>
<keyword evidence="9" id="KW-1185">Reference proteome</keyword>
<dbReference type="PANTHER" id="PTHR46896:SF3">
    <property type="entry name" value="FI06413P-RELATED"/>
    <property type="match status" value="1"/>
</dbReference>
<feature type="region of interest" description="Disordered" evidence="6">
    <location>
        <begin position="1013"/>
        <end position="1081"/>
    </location>
</feature>
<dbReference type="Pfam" id="PF02902">
    <property type="entry name" value="Peptidase_C48"/>
    <property type="match status" value="1"/>
</dbReference>
<dbReference type="GO" id="GO:0070139">
    <property type="term" value="F:SUMO-specific endopeptidase activity"/>
    <property type="evidence" value="ECO:0007669"/>
    <property type="project" value="TreeGrafter"/>
</dbReference>
<reference evidence="8 9" key="1">
    <citation type="submission" date="2016-02" db="EMBL/GenBank/DDBJ databases">
        <title>Complete genome sequence and transcriptome regulation of the pentose utilising yeast Sugiyamaella lignohabitans.</title>
        <authorList>
            <person name="Bellasio M."/>
            <person name="Peymann A."/>
            <person name="Valli M."/>
            <person name="Sipitzky M."/>
            <person name="Graf A."/>
            <person name="Sauer M."/>
            <person name="Marx H."/>
            <person name="Mattanovich D."/>
        </authorList>
    </citation>
    <scope>NUCLEOTIDE SEQUENCE [LARGE SCALE GENOMIC DNA]</scope>
    <source>
        <strain evidence="8 9">CBS 10342</strain>
    </source>
</reference>
<dbReference type="GO" id="GO:0016926">
    <property type="term" value="P:protein desumoylation"/>
    <property type="evidence" value="ECO:0007669"/>
    <property type="project" value="TreeGrafter"/>
</dbReference>
<evidence type="ECO:0000313" key="9">
    <source>
        <dbReference type="Proteomes" id="UP000189580"/>
    </source>
</evidence>
<dbReference type="GO" id="GO:0005634">
    <property type="term" value="C:nucleus"/>
    <property type="evidence" value="ECO:0007669"/>
    <property type="project" value="TreeGrafter"/>
</dbReference>
<feature type="compositionally biased region" description="Polar residues" evidence="6">
    <location>
        <begin position="506"/>
        <end position="522"/>
    </location>
</feature>
<dbReference type="PROSITE" id="PS50600">
    <property type="entry name" value="ULP_PROTEASE"/>
    <property type="match status" value="1"/>
</dbReference>
<dbReference type="InterPro" id="IPR051947">
    <property type="entry name" value="Sentrin-specific_protease"/>
</dbReference>
<keyword evidence="3" id="KW-0645">Protease</keyword>
<dbReference type="RefSeq" id="XP_018736599.1">
    <property type="nucleotide sequence ID" value="XM_018882198.1"/>
</dbReference>
<feature type="compositionally biased region" description="Polar residues" evidence="6">
    <location>
        <begin position="1013"/>
        <end position="1024"/>
    </location>
</feature>
<proteinExistence type="inferred from homology"/>
<evidence type="ECO:0000256" key="4">
    <source>
        <dbReference type="ARBA" id="ARBA00022786"/>
    </source>
</evidence>
<feature type="region of interest" description="Disordered" evidence="6">
    <location>
        <begin position="681"/>
        <end position="736"/>
    </location>
</feature>
<feature type="region of interest" description="Disordered" evidence="6">
    <location>
        <begin position="902"/>
        <end position="996"/>
    </location>
</feature>
<dbReference type="Proteomes" id="UP000189580">
    <property type="component" value="Chromosome d"/>
</dbReference>
<evidence type="ECO:0000256" key="2">
    <source>
        <dbReference type="ARBA" id="ARBA00022553"/>
    </source>
</evidence>
<feature type="compositionally biased region" description="Polar residues" evidence="6">
    <location>
        <begin position="485"/>
        <end position="494"/>
    </location>
</feature>
<feature type="compositionally biased region" description="Polar residues" evidence="6">
    <location>
        <begin position="532"/>
        <end position="541"/>
    </location>
</feature>
<feature type="compositionally biased region" description="Polar residues" evidence="6">
    <location>
        <begin position="682"/>
        <end position="692"/>
    </location>
</feature>
<dbReference type="PANTHER" id="PTHR46896">
    <property type="entry name" value="SENTRIN-SPECIFIC PROTEASE"/>
    <property type="match status" value="1"/>
</dbReference>
<feature type="compositionally biased region" description="Low complexity" evidence="6">
    <location>
        <begin position="420"/>
        <end position="431"/>
    </location>
</feature>
<dbReference type="EMBL" id="CP014502">
    <property type="protein sequence ID" value="ANB14122.1"/>
    <property type="molecule type" value="Genomic_DNA"/>
</dbReference>
<feature type="compositionally biased region" description="Low complexity" evidence="6">
    <location>
        <begin position="939"/>
        <end position="951"/>
    </location>
</feature>
<dbReference type="GO" id="GO:0005737">
    <property type="term" value="C:cytoplasm"/>
    <property type="evidence" value="ECO:0007669"/>
    <property type="project" value="TreeGrafter"/>
</dbReference>
<evidence type="ECO:0000256" key="6">
    <source>
        <dbReference type="SAM" id="MobiDB-lite"/>
    </source>
</evidence>
<feature type="compositionally biased region" description="Polar residues" evidence="6">
    <location>
        <begin position="953"/>
        <end position="996"/>
    </location>
</feature>
<dbReference type="AlphaFoldDB" id="A0A167EIF3"/>
<dbReference type="InterPro" id="IPR038765">
    <property type="entry name" value="Papain-like_cys_pep_sf"/>
</dbReference>
<accession>A0A167EIF3</accession>
<dbReference type="SUPFAM" id="SSF54001">
    <property type="entry name" value="Cysteine proteinases"/>
    <property type="match status" value="1"/>
</dbReference>
<feature type="compositionally biased region" description="Polar residues" evidence="6">
    <location>
        <begin position="439"/>
        <end position="451"/>
    </location>
</feature>
<dbReference type="Gene3D" id="3.30.310.130">
    <property type="entry name" value="Ubiquitin-related"/>
    <property type="match status" value="2"/>
</dbReference>
<gene>
    <name evidence="8" type="primary">ULP2</name>
    <name evidence="8" type="ORF">AWJ20_5080</name>
</gene>
<comment type="similarity">
    <text evidence="1">Belongs to the peptidase C48 family.</text>
</comment>
<evidence type="ECO:0000256" key="1">
    <source>
        <dbReference type="ARBA" id="ARBA00005234"/>
    </source>
</evidence>
<keyword evidence="5" id="KW-0378">Hydrolase</keyword>
<feature type="region of interest" description="Disordered" evidence="6">
    <location>
        <begin position="390"/>
        <end position="543"/>
    </location>
</feature>
<organism evidence="8 9">
    <name type="scientific">Sugiyamaella lignohabitans</name>
    <dbReference type="NCBI Taxonomy" id="796027"/>
    <lineage>
        <taxon>Eukaryota</taxon>
        <taxon>Fungi</taxon>
        <taxon>Dikarya</taxon>
        <taxon>Ascomycota</taxon>
        <taxon>Saccharomycotina</taxon>
        <taxon>Dipodascomycetes</taxon>
        <taxon>Dipodascales</taxon>
        <taxon>Trichomonascaceae</taxon>
        <taxon>Sugiyamaella</taxon>
    </lineage>
</organism>
<dbReference type="Gene3D" id="1.10.418.20">
    <property type="match status" value="2"/>
</dbReference>
<evidence type="ECO:0000256" key="3">
    <source>
        <dbReference type="ARBA" id="ARBA00022670"/>
    </source>
</evidence>
<dbReference type="GO" id="GO:0006508">
    <property type="term" value="P:proteolysis"/>
    <property type="evidence" value="ECO:0007669"/>
    <property type="project" value="UniProtKB-KW"/>
</dbReference>
<sequence>MLQKNISDAGLPSKKRKESEGSLLMGSNSSRDRLVPKRKGSNHHSDRSMMGVLSAVGGGSSSSASSANGGGHGSKLVSSSFSDRLGSKSTSRDHEQDRRNGVHDTARDKARDGGRNNTRDINNGRDWTRAQVFGILEHQKNDLLPKNRSLLSDVPSKKSLASATSQTLALPTQASLISSSRPRTSMPILGAGLSAKDQKVGIAICQLGPFELDATTLHIRTTRSQQANGNSSQVGYQWIVELSPSGALKYPGLDINALSVIDEKNFEQVKYHVLTDILVQDRIDVLLEFRHPLVLRFKGSDLSIDRYFLQLTKKEGNCAPISFMSELKSRRAHVVQGNKVQIDNALKAMRVDLPGRDLLEGLKYGRGRMVATPTSEGANDLLKPAVSDRKSGSVFDVSGSASKNSKGGSGESRQSMGVLPSSSPSRNPNTSVHGRSETRTPLTISENNPGESVSDDSAGISAKTPVKTSTKSIYSAADTPRSLRQGGSSRSVTPQLAVDGEEHNSSRTATPESTQVVSTPGNSRDGARESTPENTPESSRTPKLLSLAARVAKLSLRGTFCYQFPDKKSVDVTEADYRSLDSNSFLNDTILNLFLRMALFDSMKSDPAIANSTHLFNSFFYDKLGEKKDEYGRPSYEVAMRWTSKVDLFSKKYVILPINEAMHWYVAIIYNLPSLLKKPGDSDSQAVASPSSDVVMGEAVDSPDSSLGSVGGSLNSKAVSASPEPGQSGDDYSTTQVRSLRYRSVRTITPASRTRSRVINIDDDDGPVIFILDSLKTSQFRNNQVSRKVKDYIVAEAKARYNITVNKETIRSKSASVPQQDNYCDCGIYVIHYIEQFLSNPQMFIRLMASATDAAKKELQVAWEADKIKNKRAKLKLKTLNLEAITRGEHVPPKVLELTKESDELASPNAVGSGAGDEDGADSDEDMITDLKDVQPQLTTTTPSSPTRAATVSRASSRPGTPSHTNNSSSPAHKSSLVQDTVTNSKPTKAGSSSASTLIDVSGHDVDILPKSSLNFSKTNGASETKSRSALASLSLEETDPFTSDTGKSHENNDSGSHLDSINNSDEKNNSHDDDDDDDDDILVVSAERIKHPNATRKSNRIASRLI</sequence>
<feature type="compositionally biased region" description="Low complexity" evidence="6">
    <location>
        <begin position="51"/>
        <end position="67"/>
    </location>
</feature>
<protein>
    <submittedName>
        <fullName evidence="8">Ulp2p</fullName>
    </submittedName>
</protein>
<keyword evidence="4" id="KW-0833">Ubl conjugation pathway</keyword>
<dbReference type="InterPro" id="IPR003653">
    <property type="entry name" value="Peptidase_C48_C"/>
</dbReference>